<dbReference type="OrthoDB" id="261614at2759"/>
<evidence type="ECO:0000313" key="2">
    <source>
        <dbReference type="EMBL" id="GBP65901.1"/>
    </source>
</evidence>
<keyword evidence="3" id="KW-1185">Reference proteome</keyword>
<dbReference type="Proteomes" id="UP000299102">
    <property type="component" value="Unassembled WGS sequence"/>
</dbReference>
<dbReference type="GO" id="GO:0006281">
    <property type="term" value="P:DNA repair"/>
    <property type="evidence" value="ECO:0007669"/>
    <property type="project" value="UniProtKB-ARBA"/>
</dbReference>
<reference evidence="2 3" key="1">
    <citation type="journal article" date="2019" name="Commun. Biol.">
        <title>The bagworm genome reveals a unique fibroin gene that provides high tensile strength.</title>
        <authorList>
            <person name="Kono N."/>
            <person name="Nakamura H."/>
            <person name="Ohtoshi R."/>
            <person name="Tomita M."/>
            <person name="Numata K."/>
            <person name="Arakawa K."/>
        </authorList>
    </citation>
    <scope>NUCLEOTIDE SEQUENCE [LARGE SCALE GENOMIC DNA]</scope>
</reference>
<dbReference type="SUPFAM" id="SSF52980">
    <property type="entry name" value="Restriction endonuclease-like"/>
    <property type="match status" value="1"/>
</dbReference>
<dbReference type="InterPro" id="IPR011604">
    <property type="entry name" value="PDDEXK-like_dom_sf"/>
</dbReference>
<organism evidence="2 3">
    <name type="scientific">Eumeta variegata</name>
    <name type="common">Bagworm moth</name>
    <name type="synonym">Eumeta japonica</name>
    <dbReference type="NCBI Taxonomy" id="151549"/>
    <lineage>
        <taxon>Eukaryota</taxon>
        <taxon>Metazoa</taxon>
        <taxon>Ecdysozoa</taxon>
        <taxon>Arthropoda</taxon>
        <taxon>Hexapoda</taxon>
        <taxon>Insecta</taxon>
        <taxon>Pterygota</taxon>
        <taxon>Neoptera</taxon>
        <taxon>Endopterygota</taxon>
        <taxon>Lepidoptera</taxon>
        <taxon>Glossata</taxon>
        <taxon>Ditrysia</taxon>
        <taxon>Tineoidea</taxon>
        <taxon>Psychidae</taxon>
        <taxon>Oiketicinae</taxon>
        <taxon>Eumeta</taxon>
    </lineage>
</organism>
<evidence type="ECO:0000313" key="3">
    <source>
        <dbReference type="Proteomes" id="UP000299102"/>
    </source>
</evidence>
<proteinExistence type="predicted"/>
<gene>
    <name evidence="2" type="ORF">EVAR_89394_1</name>
</gene>
<dbReference type="Gene3D" id="3.90.320.10">
    <property type="match status" value="1"/>
</dbReference>
<dbReference type="PANTHER" id="PTHR39953">
    <property type="entry name" value="RE54151P"/>
    <property type="match status" value="1"/>
</dbReference>
<dbReference type="PANTHER" id="PTHR39953:SF1">
    <property type="entry name" value="RE54151P"/>
    <property type="match status" value="1"/>
</dbReference>
<name>A0A4C1XPY8_EUMVA</name>
<sequence>MLKLPFQENKTYKEDDVQELTKQLSTSSMNDLTPVIADPDDKPIAGGEILQLMGGKIPDTTAMKRGRILEDEVRKNSGSPDGICENSIIEIKCPMSQKTVKTYVNNGKPTQKFYVQMQLQMLLTGHKKGYFCVADCNYSANKKVDIMEIMYDENMYQIFLRLALWYSGYHATLVTRVQSQPGQDGK</sequence>
<dbReference type="EMBL" id="BGZK01000942">
    <property type="protein sequence ID" value="GBP65901.1"/>
    <property type="molecule type" value="Genomic_DNA"/>
</dbReference>
<dbReference type="InterPro" id="IPR011335">
    <property type="entry name" value="Restrct_endonuc-II-like"/>
</dbReference>
<protein>
    <recommendedName>
        <fullName evidence="1">YqaJ viral recombinase domain-containing protein</fullName>
    </recommendedName>
</protein>
<accession>A0A4C1XPY8</accession>
<dbReference type="AlphaFoldDB" id="A0A4C1XPY8"/>
<evidence type="ECO:0000259" key="1">
    <source>
        <dbReference type="Pfam" id="PF09588"/>
    </source>
</evidence>
<comment type="caution">
    <text evidence="2">The sequence shown here is derived from an EMBL/GenBank/DDBJ whole genome shotgun (WGS) entry which is preliminary data.</text>
</comment>
<dbReference type="Pfam" id="PF09588">
    <property type="entry name" value="YqaJ"/>
    <property type="match status" value="1"/>
</dbReference>
<dbReference type="InterPro" id="IPR019080">
    <property type="entry name" value="YqaJ_viral_recombinase"/>
</dbReference>
<feature type="domain" description="YqaJ viral recombinase" evidence="1">
    <location>
        <begin position="78"/>
        <end position="126"/>
    </location>
</feature>